<feature type="domain" description="Tyr recombinase" evidence="4">
    <location>
        <begin position="7"/>
        <end position="186"/>
    </location>
</feature>
<comment type="similarity">
    <text evidence="1">Belongs to the 'phage' integrase family.</text>
</comment>
<dbReference type="Proteomes" id="UP000637383">
    <property type="component" value="Unassembled WGS sequence"/>
</dbReference>
<dbReference type="SUPFAM" id="SSF56349">
    <property type="entry name" value="DNA breaking-rejoining enzymes"/>
    <property type="match status" value="1"/>
</dbReference>
<keyword evidence="6" id="KW-1185">Reference proteome</keyword>
<dbReference type="EMBL" id="JACJTU010000055">
    <property type="protein sequence ID" value="MBD2738651.1"/>
    <property type="molecule type" value="Genomic_DNA"/>
</dbReference>
<name>A0ABR8KGH9_9NOSO</name>
<organism evidence="5 6">
    <name type="scientific">Nostoc paludosum FACHB-159</name>
    <dbReference type="NCBI Taxonomy" id="2692908"/>
    <lineage>
        <taxon>Bacteria</taxon>
        <taxon>Bacillati</taxon>
        <taxon>Cyanobacteriota</taxon>
        <taxon>Cyanophyceae</taxon>
        <taxon>Nostocales</taxon>
        <taxon>Nostocaceae</taxon>
        <taxon>Nostoc</taxon>
    </lineage>
</organism>
<evidence type="ECO:0000313" key="6">
    <source>
        <dbReference type="Proteomes" id="UP000637383"/>
    </source>
</evidence>
<reference evidence="5 6" key="1">
    <citation type="journal article" date="2020" name="ISME J.">
        <title>Comparative genomics reveals insights into cyanobacterial evolution and habitat adaptation.</title>
        <authorList>
            <person name="Chen M.Y."/>
            <person name="Teng W.K."/>
            <person name="Zhao L."/>
            <person name="Hu C.X."/>
            <person name="Zhou Y.K."/>
            <person name="Han B.P."/>
            <person name="Song L.R."/>
            <person name="Shu W.S."/>
        </authorList>
    </citation>
    <scope>NUCLEOTIDE SEQUENCE [LARGE SCALE GENOMIC DNA]</scope>
    <source>
        <strain evidence="5 6">FACHB-159</strain>
    </source>
</reference>
<evidence type="ECO:0000313" key="5">
    <source>
        <dbReference type="EMBL" id="MBD2738651.1"/>
    </source>
</evidence>
<dbReference type="PANTHER" id="PTHR30349">
    <property type="entry name" value="PHAGE INTEGRASE-RELATED"/>
    <property type="match status" value="1"/>
</dbReference>
<dbReference type="InterPro" id="IPR013762">
    <property type="entry name" value="Integrase-like_cat_sf"/>
</dbReference>
<keyword evidence="2" id="KW-0238">DNA-binding</keyword>
<evidence type="ECO:0000259" key="4">
    <source>
        <dbReference type="PROSITE" id="PS51898"/>
    </source>
</evidence>
<dbReference type="Gene3D" id="1.10.443.10">
    <property type="entry name" value="Intergrase catalytic core"/>
    <property type="match status" value="1"/>
</dbReference>
<keyword evidence="3" id="KW-0233">DNA recombination</keyword>
<dbReference type="PANTHER" id="PTHR30349:SF41">
    <property type="entry name" value="INTEGRASE_RECOMBINASE PROTEIN MJ0367-RELATED"/>
    <property type="match status" value="1"/>
</dbReference>
<gene>
    <name evidence="5" type="ORF">H6H03_33055</name>
</gene>
<proteinExistence type="inferred from homology"/>
<sequence>MKINRYGRAKVLTQSEIQLIFSDGLDNDRDRALFGVCLFSACRIRECCTLFTQDIYTPKGNVRPRLVIRKANTKGKLATRSIPVIEDLRRLLVEYYPLAGEIYLFPGRSDGHISEDSAARILRGACKQAGIIGVSSHSFRRTALTQMSNAGIPLRVIQEISGHRNLEQLQRYLEVTDEQVLGAAASLAMLSGVIVVG</sequence>
<dbReference type="InterPro" id="IPR002104">
    <property type="entry name" value="Integrase_catalytic"/>
</dbReference>
<protein>
    <submittedName>
        <fullName evidence="5">Site-specific integrase</fullName>
    </submittedName>
</protein>
<dbReference type="InterPro" id="IPR050090">
    <property type="entry name" value="Tyrosine_recombinase_XerCD"/>
</dbReference>
<evidence type="ECO:0000256" key="2">
    <source>
        <dbReference type="ARBA" id="ARBA00023125"/>
    </source>
</evidence>
<evidence type="ECO:0000256" key="1">
    <source>
        <dbReference type="ARBA" id="ARBA00008857"/>
    </source>
</evidence>
<dbReference type="PROSITE" id="PS51898">
    <property type="entry name" value="TYR_RECOMBINASE"/>
    <property type="match status" value="1"/>
</dbReference>
<dbReference type="CDD" id="cd00397">
    <property type="entry name" value="DNA_BRE_C"/>
    <property type="match status" value="1"/>
</dbReference>
<comment type="caution">
    <text evidence="5">The sequence shown here is derived from an EMBL/GenBank/DDBJ whole genome shotgun (WGS) entry which is preliminary data.</text>
</comment>
<dbReference type="Pfam" id="PF00589">
    <property type="entry name" value="Phage_integrase"/>
    <property type="match status" value="1"/>
</dbReference>
<evidence type="ECO:0000256" key="3">
    <source>
        <dbReference type="ARBA" id="ARBA00023172"/>
    </source>
</evidence>
<dbReference type="InterPro" id="IPR011010">
    <property type="entry name" value="DNA_brk_join_enz"/>
</dbReference>
<accession>A0ABR8KGH9</accession>
<dbReference type="RefSeq" id="WP_190959177.1">
    <property type="nucleotide sequence ID" value="NZ_JACJTU010000055.1"/>
</dbReference>